<proteinExistence type="predicted"/>
<dbReference type="InterPro" id="IPR025383">
    <property type="entry name" value="MrpA_C/MbhD"/>
</dbReference>
<evidence type="ECO:0000256" key="4">
    <source>
        <dbReference type="ARBA" id="ARBA00022989"/>
    </source>
</evidence>
<reference evidence="8 9" key="1">
    <citation type="submission" date="2020-11" db="EMBL/GenBank/DDBJ databases">
        <title>Fusibacter basophilias sp. nov.</title>
        <authorList>
            <person name="Qiu D."/>
        </authorList>
    </citation>
    <scope>NUCLEOTIDE SEQUENCE [LARGE SCALE GENOMIC DNA]</scope>
    <source>
        <strain evidence="8 9">Q10-2</strain>
    </source>
</reference>
<feature type="domain" description="MrpA C-terminal/MbhD" evidence="7">
    <location>
        <begin position="10"/>
        <end position="75"/>
    </location>
</feature>
<dbReference type="InterPro" id="IPR042106">
    <property type="entry name" value="Nuo/plastoQ_OxRdtase_6_NuoJ"/>
</dbReference>
<feature type="transmembrane region" description="Helical" evidence="6">
    <location>
        <begin position="29"/>
        <end position="46"/>
    </location>
</feature>
<evidence type="ECO:0000256" key="1">
    <source>
        <dbReference type="ARBA" id="ARBA00004651"/>
    </source>
</evidence>
<accession>A0ABR9ZVC2</accession>
<feature type="transmembrane region" description="Helical" evidence="6">
    <location>
        <begin position="6"/>
        <end position="22"/>
    </location>
</feature>
<keyword evidence="5 6" id="KW-0472">Membrane</keyword>
<dbReference type="Proteomes" id="UP000614200">
    <property type="component" value="Unassembled WGS sequence"/>
</dbReference>
<dbReference type="Pfam" id="PF13244">
    <property type="entry name" value="MbhD"/>
    <property type="match status" value="1"/>
</dbReference>
<keyword evidence="2" id="KW-1003">Cell membrane</keyword>
<name>A0ABR9ZVC2_9FIRM</name>
<protein>
    <submittedName>
        <fullName evidence="8">DUF4040 domain-containing protein</fullName>
    </submittedName>
</protein>
<evidence type="ECO:0000256" key="5">
    <source>
        <dbReference type="ARBA" id="ARBA00023136"/>
    </source>
</evidence>
<evidence type="ECO:0000259" key="7">
    <source>
        <dbReference type="Pfam" id="PF13244"/>
    </source>
</evidence>
<gene>
    <name evidence="8" type="ORF">ISU02_14960</name>
</gene>
<keyword evidence="9" id="KW-1185">Reference proteome</keyword>
<sequence length="79" mass="8584">MDIFNIIVLVIMIVGSIAAAASKNLLGSVIIFMVYSLMMAILWQRMNAPDLAITEAAVGAGITSIFFIIALRKTKVIRK</sequence>
<evidence type="ECO:0000313" key="9">
    <source>
        <dbReference type="Proteomes" id="UP000614200"/>
    </source>
</evidence>
<dbReference type="Gene3D" id="1.20.120.1200">
    <property type="entry name" value="NADH-ubiquinone/plastoquinone oxidoreductase chain 6, subunit NuoJ"/>
    <property type="match status" value="1"/>
</dbReference>
<keyword evidence="4 6" id="KW-1133">Transmembrane helix</keyword>
<evidence type="ECO:0000256" key="2">
    <source>
        <dbReference type="ARBA" id="ARBA00022475"/>
    </source>
</evidence>
<dbReference type="EMBL" id="JADKNH010000009">
    <property type="protein sequence ID" value="MBF4694408.1"/>
    <property type="molecule type" value="Genomic_DNA"/>
</dbReference>
<evidence type="ECO:0000313" key="8">
    <source>
        <dbReference type="EMBL" id="MBF4694408.1"/>
    </source>
</evidence>
<keyword evidence="3 6" id="KW-0812">Transmembrane</keyword>
<evidence type="ECO:0000256" key="6">
    <source>
        <dbReference type="SAM" id="Phobius"/>
    </source>
</evidence>
<comment type="subcellular location">
    <subcellularLocation>
        <location evidence="1">Cell membrane</location>
        <topology evidence="1">Multi-pass membrane protein</topology>
    </subcellularLocation>
</comment>
<organism evidence="8 9">
    <name type="scientific">Fusibacter ferrireducens</name>
    <dbReference type="NCBI Taxonomy" id="2785058"/>
    <lineage>
        <taxon>Bacteria</taxon>
        <taxon>Bacillati</taxon>
        <taxon>Bacillota</taxon>
        <taxon>Clostridia</taxon>
        <taxon>Eubacteriales</taxon>
        <taxon>Eubacteriales Family XII. Incertae Sedis</taxon>
        <taxon>Fusibacter</taxon>
    </lineage>
</organism>
<comment type="caution">
    <text evidence="8">The sequence shown here is derived from an EMBL/GenBank/DDBJ whole genome shotgun (WGS) entry which is preliminary data.</text>
</comment>
<evidence type="ECO:0000256" key="3">
    <source>
        <dbReference type="ARBA" id="ARBA00022692"/>
    </source>
</evidence>
<feature type="transmembrane region" description="Helical" evidence="6">
    <location>
        <begin position="52"/>
        <end position="71"/>
    </location>
</feature>
<dbReference type="RefSeq" id="WP_194702650.1">
    <property type="nucleotide sequence ID" value="NZ_JADKNH010000009.1"/>
</dbReference>